<keyword evidence="3" id="KW-1185">Reference proteome</keyword>
<feature type="compositionally biased region" description="Basic and acidic residues" evidence="1">
    <location>
        <begin position="264"/>
        <end position="279"/>
    </location>
</feature>
<evidence type="ECO:0000313" key="2">
    <source>
        <dbReference type="EMBL" id="KAK3377101.1"/>
    </source>
</evidence>
<evidence type="ECO:0008006" key="4">
    <source>
        <dbReference type="Google" id="ProtNLM"/>
    </source>
</evidence>
<name>A0AAE0KJG1_9PEZI</name>
<accession>A0AAE0KJG1</accession>
<evidence type="ECO:0000313" key="3">
    <source>
        <dbReference type="Proteomes" id="UP001287356"/>
    </source>
</evidence>
<gene>
    <name evidence="2" type="ORF">B0T24DRAFT_719330</name>
</gene>
<reference evidence="2" key="1">
    <citation type="journal article" date="2023" name="Mol. Phylogenet. Evol.">
        <title>Genome-scale phylogeny and comparative genomics of the fungal order Sordariales.</title>
        <authorList>
            <person name="Hensen N."/>
            <person name="Bonometti L."/>
            <person name="Westerberg I."/>
            <person name="Brannstrom I.O."/>
            <person name="Guillou S."/>
            <person name="Cros-Aarteil S."/>
            <person name="Calhoun S."/>
            <person name="Haridas S."/>
            <person name="Kuo A."/>
            <person name="Mondo S."/>
            <person name="Pangilinan J."/>
            <person name="Riley R."/>
            <person name="LaButti K."/>
            <person name="Andreopoulos B."/>
            <person name="Lipzen A."/>
            <person name="Chen C."/>
            <person name="Yan M."/>
            <person name="Daum C."/>
            <person name="Ng V."/>
            <person name="Clum A."/>
            <person name="Steindorff A."/>
            <person name="Ohm R.A."/>
            <person name="Martin F."/>
            <person name="Silar P."/>
            <person name="Natvig D.O."/>
            <person name="Lalanne C."/>
            <person name="Gautier V."/>
            <person name="Ament-Velasquez S.L."/>
            <person name="Kruys A."/>
            <person name="Hutchinson M.I."/>
            <person name="Powell A.J."/>
            <person name="Barry K."/>
            <person name="Miller A.N."/>
            <person name="Grigoriev I.V."/>
            <person name="Debuchy R."/>
            <person name="Gladieux P."/>
            <person name="Hiltunen Thoren M."/>
            <person name="Johannesson H."/>
        </authorList>
    </citation>
    <scope>NUCLEOTIDE SEQUENCE</scope>
    <source>
        <strain evidence="2">CBS 958.72</strain>
    </source>
</reference>
<reference evidence="2" key="2">
    <citation type="submission" date="2023-06" db="EMBL/GenBank/DDBJ databases">
        <authorList>
            <consortium name="Lawrence Berkeley National Laboratory"/>
            <person name="Haridas S."/>
            <person name="Hensen N."/>
            <person name="Bonometti L."/>
            <person name="Westerberg I."/>
            <person name="Brannstrom I.O."/>
            <person name="Guillou S."/>
            <person name="Cros-Aarteil S."/>
            <person name="Calhoun S."/>
            <person name="Kuo A."/>
            <person name="Mondo S."/>
            <person name="Pangilinan J."/>
            <person name="Riley R."/>
            <person name="Labutti K."/>
            <person name="Andreopoulos B."/>
            <person name="Lipzen A."/>
            <person name="Chen C."/>
            <person name="Yanf M."/>
            <person name="Daum C."/>
            <person name="Ng V."/>
            <person name="Clum A."/>
            <person name="Steindorff A."/>
            <person name="Ohm R."/>
            <person name="Martin F."/>
            <person name="Silar P."/>
            <person name="Natvig D."/>
            <person name="Lalanne C."/>
            <person name="Gautier V."/>
            <person name="Ament-Velasquez S.L."/>
            <person name="Kruys A."/>
            <person name="Hutchinson M.I."/>
            <person name="Powell A.J."/>
            <person name="Barry K."/>
            <person name="Miller A.N."/>
            <person name="Grigoriev I.V."/>
            <person name="Debuchy R."/>
            <person name="Gladieux P."/>
            <person name="Thoren M.H."/>
            <person name="Johannesson H."/>
        </authorList>
    </citation>
    <scope>NUCLEOTIDE SEQUENCE</scope>
    <source>
        <strain evidence="2">CBS 958.72</strain>
    </source>
</reference>
<dbReference type="AlphaFoldDB" id="A0AAE0KJG1"/>
<evidence type="ECO:0000256" key="1">
    <source>
        <dbReference type="SAM" id="MobiDB-lite"/>
    </source>
</evidence>
<sequence length="279" mass="30682">MASTVKWIGPDLRKQGAVTYRDSDTLRYLSVWVKWDDDERIVTAILPGLFASLAPDVQGIDMTPSGELLVTTTDRRVVRSREPYYLSVAEYGLSSGCTTPQLPVVPRSKLAVLKRMAMGVDQVSYTDPESGQERVAALKFPFRDASFVGGGLWADIHILGRLPPHPNVVSMDALVVEEISAGARSFKLKWLREIILAVDFLNLECSVMHCGLVAVNIFVNTATDSAVLIDLGMGKSARQIMMGGTRHQGSPTSVDALKRSKPASGEERQGQLRRRVEPW</sequence>
<comment type="caution">
    <text evidence="2">The sequence shown here is derived from an EMBL/GenBank/DDBJ whole genome shotgun (WGS) entry which is preliminary data.</text>
</comment>
<dbReference type="InterPro" id="IPR011009">
    <property type="entry name" value="Kinase-like_dom_sf"/>
</dbReference>
<dbReference type="SUPFAM" id="SSF56112">
    <property type="entry name" value="Protein kinase-like (PK-like)"/>
    <property type="match status" value="1"/>
</dbReference>
<proteinExistence type="predicted"/>
<feature type="region of interest" description="Disordered" evidence="1">
    <location>
        <begin position="243"/>
        <end position="279"/>
    </location>
</feature>
<dbReference type="Proteomes" id="UP001287356">
    <property type="component" value="Unassembled WGS sequence"/>
</dbReference>
<protein>
    <recommendedName>
        <fullName evidence="4">Protein kinase domain-containing protein</fullName>
    </recommendedName>
</protein>
<organism evidence="2 3">
    <name type="scientific">Lasiosphaeria ovina</name>
    <dbReference type="NCBI Taxonomy" id="92902"/>
    <lineage>
        <taxon>Eukaryota</taxon>
        <taxon>Fungi</taxon>
        <taxon>Dikarya</taxon>
        <taxon>Ascomycota</taxon>
        <taxon>Pezizomycotina</taxon>
        <taxon>Sordariomycetes</taxon>
        <taxon>Sordariomycetidae</taxon>
        <taxon>Sordariales</taxon>
        <taxon>Lasiosphaeriaceae</taxon>
        <taxon>Lasiosphaeria</taxon>
    </lineage>
</organism>
<dbReference type="EMBL" id="JAULSN010000003">
    <property type="protein sequence ID" value="KAK3377101.1"/>
    <property type="molecule type" value="Genomic_DNA"/>
</dbReference>